<keyword evidence="1" id="KW-1133">Transmembrane helix</keyword>
<feature type="transmembrane region" description="Helical" evidence="1">
    <location>
        <begin position="253"/>
        <end position="275"/>
    </location>
</feature>
<protein>
    <recommendedName>
        <fullName evidence="4">Mannosyltransferase related to Gpi18</fullName>
    </recommendedName>
</protein>
<dbReference type="KEGG" id="btk:BT9727_5134"/>
<feature type="transmembrane region" description="Helical" evidence="1">
    <location>
        <begin position="368"/>
        <end position="386"/>
    </location>
</feature>
<feature type="transmembrane region" description="Helical" evidence="1">
    <location>
        <begin position="295"/>
        <end position="314"/>
    </location>
</feature>
<feature type="transmembrane region" description="Helical" evidence="1">
    <location>
        <begin position="321"/>
        <end position="339"/>
    </location>
</feature>
<dbReference type="PATRIC" id="fig|281309.8.peg.5459"/>
<evidence type="ECO:0000256" key="1">
    <source>
        <dbReference type="SAM" id="Phobius"/>
    </source>
</evidence>
<reference evidence="2 3" key="1">
    <citation type="journal article" date="2006" name="J. Bacteriol.">
        <title>Pathogenomic sequence analysis of Bacillus cereus and Bacillus thuringiensis isolates closely related to Bacillus anthracis.</title>
        <authorList>
            <person name="Han C.S."/>
            <person name="Xie G."/>
            <person name="Challacombe J.F."/>
            <person name="Altherr M.R."/>
            <person name="Bhotika S.S."/>
            <person name="Brown N."/>
            <person name="Bruce D."/>
            <person name="Campbell C.S."/>
            <person name="Campbell M.L."/>
            <person name="Chen J."/>
            <person name="Chertkov O."/>
            <person name="Cleland C."/>
            <person name="Dimitrijevic M."/>
            <person name="Doggett N.A."/>
            <person name="Fawcett J.J."/>
            <person name="Glavina T."/>
            <person name="Goodwin L.A."/>
            <person name="Green L.D."/>
            <person name="Hill K.K."/>
            <person name="Hitchcock P."/>
            <person name="Jackson P.J."/>
            <person name="Keim P."/>
            <person name="Kewalramani A.R."/>
            <person name="Longmire J."/>
            <person name="Lucas S."/>
            <person name="Malfatti S."/>
            <person name="McMurry K."/>
            <person name="Meincke L.J."/>
            <person name="Misra M."/>
            <person name="Moseman B.L."/>
            <person name="Mundt M."/>
            <person name="Munk A.C."/>
            <person name="Okinaka R.T."/>
            <person name="Parson-Quintana B."/>
            <person name="Reilly L.P."/>
            <person name="Richardson P."/>
            <person name="Robinson D.L."/>
            <person name="Rubin E."/>
            <person name="Saunders E."/>
            <person name="Tapia R."/>
            <person name="Tesmer J.G."/>
            <person name="Thayer N."/>
            <person name="Thompson L.S."/>
            <person name="Tice H."/>
            <person name="Ticknor L.O."/>
            <person name="Wills P.L."/>
            <person name="Brettin T.S."/>
            <person name="Gilna P."/>
        </authorList>
    </citation>
    <scope>NUCLEOTIDE SEQUENCE [LARGE SCALE GENOMIC DNA]</scope>
    <source>
        <strain evidence="2 3">97-27</strain>
    </source>
</reference>
<sequence length="424" mass="48024">MGVYGSQEGVLMMSLIEDKRKLNRLHFYLFLVIFASLVLRLYLAVHLEGYERDQLFFVDWMNTVGKYGLGDVYAHGDLVNYPPFFLALLGIYGGILSFLNVYVEAAGVLIRIPSIAFEVVAIIIFAIVSKRIDNSIVRAALVTFFAFSPAIMVDGTIWGQVDMLHSILMVGSILLLMSKPTWSGAIYAIALLAKFQSIVIAPVFAMYFLKIIWEKREGKQLIKFLIGFCIPLLIFGLYFAAHGTFITMLKQAYLNAVGTFPTVTVFAMNIWYYAIGTDPNMVDTIQILPHITLKTVGLILLSIAAALTCLYIFFHRHMNMAVLLKAATFISFAFFMLPTQIHERYAFPALVFVIFLLLYELKWTGIALGLTATIFLNIVMVLYAGFNTNMGMFIVIINVFIFYAMCKLLVKDYWDRLELLMKKQ</sequence>
<keyword evidence="1" id="KW-0472">Membrane</keyword>
<evidence type="ECO:0000313" key="2">
    <source>
        <dbReference type="EMBL" id="AAT61210.1"/>
    </source>
</evidence>
<feature type="transmembrane region" description="Helical" evidence="1">
    <location>
        <begin position="345"/>
        <end position="361"/>
    </location>
</feature>
<proteinExistence type="predicted"/>
<gene>
    <name evidence="2" type="ordered locus">BT9727_5134</name>
</gene>
<dbReference type="EMBL" id="AE017355">
    <property type="protein sequence ID" value="AAT61210.1"/>
    <property type="molecule type" value="Genomic_DNA"/>
</dbReference>
<feature type="transmembrane region" description="Helical" evidence="1">
    <location>
        <begin position="108"/>
        <end position="128"/>
    </location>
</feature>
<keyword evidence="1" id="KW-0812">Transmembrane</keyword>
<dbReference type="Proteomes" id="UP000001301">
    <property type="component" value="Chromosome"/>
</dbReference>
<dbReference type="AlphaFoldDB" id="Q6HAI3"/>
<feature type="transmembrane region" description="Helical" evidence="1">
    <location>
        <begin position="135"/>
        <end position="151"/>
    </location>
</feature>
<organism evidence="2 3">
    <name type="scientific">Bacillus thuringiensis subsp. konkukian (strain 97-27)</name>
    <dbReference type="NCBI Taxonomy" id="281309"/>
    <lineage>
        <taxon>Bacteria</taxon>
        <taxon>Bacillati</taxon>
        <taxon>Bacillota</taxon>
        <taxon>Bacilli</taxon>
        <taxon>Bacillales</taxon>
        <taxon>Bacillaceae</taxon>
        <taxon>Bacillus</taxon>
        <taxon>Bacillus cereus group</taxon>
    </lineage>
</organism>
<dbReference type="HOGENOM" id="CLU_032554_1_0_9"/>
<feature type="transmembrane region" description="Helical" evidence="1">
    <location>
        <begin position="84"/>
        <end position="102"/>
    </location>
</feature>
<accession>Q6HAI3</accession>
<evidence type="ECO:0008006" key="4">
    <source>
        <dbReference type="Google" id="ProtNLM"/>
    </source>
</evidence>
<evidence type="ECO:0000313" key="3">
    <source>
        <dbReference type="Proteomes" id="UP000001301"/>
    </source>
</evidence>
<feature type="transmembrane region" description="Helical" evidence="1">
    <location>
        <begin position="221"/>
        <end position="241"/>
    </location>
</feature>
<name>Q6HAI3_BACHK</name>
<feature type="transmembrane region" description="Helical" evidence="1">
    <location>
        <begin position="25"/>
        <end position="45"/>
    </location>
</feature>
<feature type="transmembrane region" description="Helical" evidence="1">
    <location>
        <begin position="184"/>
        <end position="209"/>
    </location>
</feature>
<feature type="transmembrane region" description="Helical" evidence="1">
    <location>
        <begin position="392"/>
        <end position="410"/>
    </location>
</feature>